<dbReference type="PANTHER" id="PTHR44259">
    <property type="entry name" value="OS07G0183000 PROTEIN-RELATED"/>
    <property type="match status" value="1"/>
</dbReference>
<name>A0ABD1BSJ9_CARAN</name>
<dbReference type="EMBL" id="JBANAX010000161">
    <property type="protein sequence ID" value="KAL1220128.1"/>
    <property type="molecule type" value="Genomic_DNA"/>
</dbReference>
<evidence type="ECO:0000313" key="3">
    <source>
        <dbReference type="Proteomes" id="UP001558713"/>
    </source>
</evidence>
<gene>
    <name evidence="2" type="ORF">V5N11_035060</name>
</gene>
<organism evidence="2 3">
    <name type="scientific">Cardamine amara subsp. amara</name>
    <dbReference type="NCBI Taxonomy" id="228776"/>
    <lineage>
        <taxon>Eukaryota</taxon>
        <taxon>Viridiplantae</taxon>
        <taxon>Streptophyta</taxon>
        <taxon>Embryophyta</taxon>
        <taxon>Tracheophyta</taxon>
        <taxon>Spermatophyta</taxon>
        <taxon>Magnoliopsida</taxon>
        <taxon>eudicotyledons</taxon>
        <taxon>Gunneridae</taxon>
        <taxon>Pentapetalae</taxon>
        <taxon>rosids</taxon>
        <taxon>malvids</taxon>
        <taxon>Brassicales</taxon>
        <taxon>Brassicaceae</taxon>
        <taxon>Cardamineae</taxon>
        <taxon>Cardamine</taxon>
    </lineage>
</organism>
<dbReference type="Pfam" id="PF03478">
    <property type="entry name" value="Beta-prop_KIB1-4"/>
    <property type="match status" value="1"/>
</dbReference>
<feature type="domain" description="KIB1-4 beta-propeller" evidence="1">
    <location>
        <begin position="2"/>
        <end position="258"/>
    </location>
</feature>
<dbReference type="PANTHER" id="PTHR44259:SF104">
    <property type="entry name" value="F-BOX ONLY PROTEIN (DUF295)-RELATED"/>
    <property type="match status" value="1"/>
</dbReference>
<dbReference type="AlphaFoldDB" id="A0ABD1BSJ9"/>
<evidence type="ECO:0000313" key="2">
    <source>
        <dbReference type="EMBL" id="KAL1220128.1"/>
    </source>
</evidence>
<protein>
    <submittedName>
        <fullName evidence="2">F-box protein</fullName>
    </submittedName>
</protein>
<keyword evidence="3" id="KW-1185">Reference proteome</keyword>
<dbReference type="Proteomes" id="UP001558713">
    <property type="component" value="Unassembled WGS sequence"/>
</dbReference>
<comment type="caution">
    <text evidence="2">The sequence shown here is derived from an EMBL/GenBank/DDBJ whole genome shotgun (WGS) entry which is preliminary data.</text>
</comment>
<accession>A0ABD1BSJ9</accession>
<proteinExistence type="predicted"/>
<dbReference type="InterPro" id="IPR050942">
    <property type="entry name" value="F-box_BR-signaling"/>
</dbReference>
<evidence type="ECO:0000259" key="1">
    <source>
        <dbReference type="Pfam" id="PF03478"/>
    </source>
</evidence>
<reference evidence="2 3" key="1">
    <citation type="submission" date="2024-04" db="EMBL/GenBank/DDBJ databases">
        <title>Genome assembly C_amara_ONT_v2.</title>
        <authorList>
            <person name="Yant L."/>
            <person name="Moore C."/>
            <person name="Slenker M."/>
        </authorList>
    </citation>
    <scope>NUCLEOTIDE SEQUENCE [LARGE SCALE GENOMIC DNA]</scope>
    <source>
        <tissue evidence="2">Leaf</tissue>
    </source>
</reference>
<sequence length="285" mass="33297">MASSGNWLLMVDSGLDFYIFNLLTCKRINLTSIELGHLVEPCRKDHLSKEISGCNRSAVLWIDERRGGIYVVAWILNRHYLFIHKKGDDSWWNSNMENPNLRFSDLAYRNSKLYLYTLNDHIKIIDFSRDYPKEVIEENPYWDHPFHYFPQRREYIKKRRIAIQKSGEVLIIMSLLEVGLEDKCLFYIFKMNLERNKWERVDSIGDDEMLIFGHGVTIRAPVQDVGDGLKNGSIFFVKDDVDHLSPRYNCASKCGVFDLATSGIKLPKKLGSHVFKTQWFFPGFA</sequence>
<dbReference type="InterPro" id="IPR005174">
    <property type="entry name" value="KIB1-4_b-propeller"/>
</dbReference>